<protein>
    <recommendedName>
        <fullName evidence="5">HCP-like protein</fullName>
    </recommendedName>
</protein>
<evidence type="ECO:0000313" key="3">
    <source>
        <dbReference type="EMBL" id="CEP08002.1"/>
    </source>
</evidence>
<evidence type="ECO:0008006" key="5">
    <source>
        <dbReference type="Google" id="ProtNLM"/>
    </source>
</evidence>
<evidence type="ECO:0000256" key="2">
    <source>
        <dbReference type="SAM" id="MobiDB-lite"/>
    </source>
</evidence>
<dbReference type="AlphaFoldDB" id="A0A0B7MSG7"/>
<dbReference type="SUPFAM" id="SSF81901">
    <property type="entry name" value="HCP-like"/>
    <property type="match status" value="1"/>
</dbReference>
<feature type="compositionally biased region" description="Polar residues" evidence="2">
    <location>
        <begin position="162"/>
        <end position="178"/>
    </location>
</feature>
<dbReference type="OrthoDB" id="272077at2759"/>
<keyword evidence="4" id="KW-1185">Reference proteome</keyword>
<dbReference type="Pfam" id="PF08238">
    <property type="entry name" value="Sel1"/>
    <property type="match status" value="7"/>
</dbReference>
<feature type="region of interest" description="Disordered" evidence="2">
    <location>
        <begin position="162"/>
        <end position="195"/>
    </location>
</feature>
<feature type="region of interest" description="Disordered" evidence="2">
    <location>
        <begin position="73"/>
        <end position="128"/>
    </location>
</feature>
<feature type="compositionally biased region" description="Polar residues" evidence="2">
    <location>
        <begin position="111"/>
        <end position="128"/>
    </location>
</feature>
<reference evidence="3 4" key="1">
    <citation type="submission" date="2014-09" db="EMBL/GenBank/DDBJ databases">
        <authorList>
            <person name="Ellenberger Sabrina"/>
        </authorList>
    </citation>
    <scope>NUCLEOTIDE SEQUENCE [LARGE SCALE GENOMIC DNA]</scope>
    <source>
        <strain evidence="3 4">CBS 412.66</strain>
    </source>
</reference>
<dbReference type="InterPro" id="IPR006597">
    <property type="entry name" value="Sel1-like"/>
</dbReference>
<dbReference type="STRING" id="35722.A0A0B7MSG7"/>
<dbReference type="InterPro" id="IPR051726">
    <property type="entry name" value="Chitin_Synth_Reg"/>
</dbReference>
<evidence type="ECO:0000313" key="4">
    <source>
        <dbReference type="Proteomes" id="UP000054107"/>
    </source>
</evidence>
<dbReference type="Proteomes" id="UP000054107">
    <property type="component" value="Unassembled WGS sequence"/>
</dbReference>
<name>A0A0B7MSG7_9FUNG</name>
<evidence type="ECO:0000256" key="1">
    <source>
        <dbReference type="ARBA" id="ARBA00022737"/>
    </source>
</evidence>
<dbReference type="PANTHER" id="PTHR46430:SF3">
    <property type="entry name" value="ACTIVATOR OF C KINASE PROTEIN 1"/>
    <property type="match status" value="1"/>
</dbReference>
<proteinExistence type="predicted"/>
<dbReference type="EMBL" id="LN719426">
    <property type="protein sequence ID" value="CEP08002.1"/>
    <property type="molecule type" value="Genomic_DNA"/>
</dbReference>
<sequence>MTTATLPESDYQHPQDVKCNIDRSAFYTLDFEQLSIKETPENTAQINQNSPLKKTYTDSNLVQKPDEIRSAVTSVQNTDAKNSALPPSPTIGAPTLVHHSPHQSPSFQHARPQTQQQPHSPSLQNMRPIQPQLQSPTAQNVRPLSYSPSFQDVRLQHSPSMQVRPNYNYNSNLVNRHPSTVYHHPPPPPSQPLQQYQYRQGAPLSPHASMMSYQGMPPPMLTQQNMNYNRPPPPAPPSQQSYYQGYGPARPMMQPLQHNFNSVGGPPSIAPTDGSYLADSSLSAANSAGKRLKKSQYPPATKENLEMFRNEAKNGDPRATLDLAKFLLEAANQLCTDEQDPKRTKKARENMVVEAQKIVKKLATHSGMGKQGYPEAQFFLANAYGTGSMGLPTDPEKAFSLYLQGSKQNHPGCTFRAAVCYEVGAGTKRDKNHAMQFYRKAANLGDNVAMYKLGMILLKGFLNQPKNPREGISWLKRASQEADEDHPHALHELGLAFEKEGIPSVIPDLNYARELFTQAAQYGYAPSQFKLGLAYENGFLNCPVDPRRSIAWYSKAAEQGDVEAEFALSGWYLTGAEGVLPQSDNEAYLWARKAADRGSAKAEYAVGYYTETGTGVRQNLDEAKRWYMRAAAQNYRRAMQRLTELKYGGARPQQRRNHTRDGKNTSSNSKDSECTIM</sequence>
<dbReference type="Gene3D" id="1.25.40.10">
    <property type="entry name" value="Tetratricopeptide repeat domain"/>
    <property type="match status" value="2"/>
</dbReference>
<keyword evidence="1" id="KW-0677">Repeat</keyword>
<dbReference type="InterPro" id="IPR011990">
    <property type="entry name" value="TPR-like_helical_dom_sf"/>
</dbReference>
<organism evidence="3 4">
    <name type="scientific">Parasitella parasitica</name>
    <dbReference type="NCBI Taxonomy" id="35722"/>
    <lineage>
        <taxon>Eukaryota</taxon>
        <taxon>Fungi</taxon>
        <taxon>Fungi incertae sedis</taxon>
        <taxon>Mucoromycota</taxon>
        <taxon>Mucoromycotina</taxon>
        <taxon>Mucoromycetes</taxon>
        <taxon>Mucorales</taxon>
        <taxon>Mucorineae</taxon>
        <taxon>Mucoraceae</taxon>
        <taxon>Parasitella</taxon>
    </lineage>
</organism>
<accession>A0A0B7MSG7</accession>
<feature type="region of interest" description="Disordered" evidence="2">
    <location>
        <begin position="646"/>
        <end position="677"/>
    </location>
</feature>
<dbReference type="SMART" id="SM00671">
    <property type="entry name" value="SEL1"/>
    <property type="match status" value="7"/>
</dbReference>
<feature type="region of interest" description="Disordered" evidence="2">
    <location>
        <begin position="40"/>
        <end position="59"/>
    </location>
</feature>
<dbReference type="PANTHER" id="PTHR46430">
    <property type="entry name" value="PROTEIN SKT5-RELATED"/>
    <property type="match status" value="1"/>
</dbReference>
<feature type="compositionally biased region" description="Polar residues" evidence="2">
    <location>
        <begin position="41"/>
        <end position="59"/>
    </location>
</feature>
<gene>
    <name evidence="3" type="primary">PARPA_01311.1 scaffold 1359</name>
</gene>